<dbReference type="GO" id="GO:0016757">
    <property type="term" value="F:glycosyltransferase activity"/>
    <property type="evidence" value="ECO:0007669"/>
    <property type="project" value="UniProtKB-KW"/>
</dbReference>
<dbReference type="Proteomes" id="UP000640333">
    <property type="component" value="Unassembled WGS sequence"/>
</dbReference>
<evidence type="ECO:0000256" key="3">
    <source>
        <dbReference type="ARBA" id="ARBA00022679"/>
    </source>
</evidence>
<keyword evidence="3" id="KW-0808">Transferase</keyword>
<organism evidence="5 6">
    <name type="scientific">Pontibacterium sinense</name>
    <dbReference type="NCBI Taxonomy" id="2781979"/>
    <lineage>
        <taxon>Bacteria</taxon>
        <taxon>Pseudomonadati</taxon>
        <taxon>Pseudomonadota</taxon>
        <taxon>Gammaproteobacteria</taxon>
        <taxon>Oceanospirillales</taxon>
        <taxon>Oceanospirillaceae</taxon>
        <taxon>Pontibacterium</taxon>
    </lineage>
</organism>
<dbReference type="Pfam" id="PF13641">
    <property type="entry name" value="Glyco_tranf_2_3"/>
    <property type="match status" value="1"/>
</dbReference>
<keyword evidence="4" id="KW-0472">Membrane</keyword>
<dbReference type="EMBL" id="JADEYS010000002">
    <property type="protein sequence ID" value="MBE9396117.1"/>
    <property type="molecule type" value="Genomic_DNA"/>
</dbReference>
<accession>A0A8J7FJS9</accession>
<comment type="caution">
    <text evidence="5">The sequence shown here is derived from an EMBL/GenBank/DDBJ whole genome shotgun (WGS) entry which is preliminary data.</text>
</comment>
<dbReference type="CDD" id="cd06439">
    <property type="entry name" value="CESA_like_1"/>
    <property type="match status" value="1"/>
</dbReference>
<proteinExistence type="inferred from homology"/>
<keyword evidence="6" id="KW-1185">Reference proteome</keyword>
<dbReference type="SUPFAM" id="SSF53448">
    <property type="entry name" value="Nucleotide-diphospho-sugar transferases"/>
    <property type="match status" value="1"/>
</dbReference>
<comment type="similarity">
    <text evidence="1">Belongs to the glycosyltransferase 2 family.</text>
</comment>
<gene>
    <name evidence="5" type="ORF">IOQ59_02455</name>
</gene>
<evidence type="ECO:0000313" key="6">
    <source>
        <dbReference type="Proteomes" id="UP000640333"/>
    </source>
</evidence>
<keyword evidence="4" id="KW-1133">Transmembrane helix</keyword>
<protein>
    <submittedName>
        <fullName evidence="5">Glycosyltransferase family 2 protein</fullName>
    </submittedName>
</protein>
<name>A0A8J7FJS9_9GAMM</name>
<dbReference type="PANTHER" id="PTHR43630:SF1">
    <property type="entry name" value="POLY-BETA-1,6-N-ACETYL-D-GLUCOSAMINE SYNTHASE"/>
    <property type="match status" value="1"/>
</dbReference>
<keyword evidence="4" id="KW-0812">Transmembrane</keyword>
<dbReference type="Gene3D" id="3.90.550.10">
    <property type="entry name" value="Spore Coat Polysaccharide Biosynthesis Protein SpsA, Chain A"/>
    <property type="match status" value="1"/>
</dbReference>
<keyword evidence="2" id="KW-0328">Glycosyltransferase</keyword>
<dbReference type="PANTHER" id="PTHR43630">
    <property type="entry name" value="POLY-BETA-1,6-N-ACETYL-D-GLUCOSAMINE SYNTHASE"/>
    <property type="match status" value="1"/>
</dbReference>
<evidence type="ECO:0000313" key="5">
    <source>
        <dbReference type="EMBL" id="MBE9396117.1"/>
    </source>
</evidence>
<evidence type="ECO:0000256" key="1">
    <source>
        <dbReference type="ARBA" id="ARBA00006739"/>
    </source>
</evidence>
<feature type="transmembrane region" description="Helical" evidence="4">
    <location>
        <begin position="301"/>
        <end position="319"/>
    </location>
</feature>
<evidence type="ECO:0000256" key="4">
    <source>
        <dbReference type="SAM" id="Phobius"/>
    </source>
</evidence>
<dbReference type="InterPro" id="IPR029044">
    <property type="entry name" value="Nucleotide-diphossugar_trans"/>
</dbReference>
<dbReference type="AlphaFoldDB" id="A0A8J7FJS9"/>
<evidence type="ECO:0000256" key="2">
    <source>
        <dbReference type="ARBA" id="ARBA00022676"/>
    </source>
</evidence>
<dbReference type="RefSeq" id="WP_193951675.1">
    <property type="nucleotide sequence ID" value="NZ_JADEYS010000002.1"/>
</dbReference>
<sequence length="392" mass="43702">MATWLLCLLLLLWALVVYHHVGYPLLITYLSRPTIRSAHQAEEAQALPHIVMLVPAYNEAEVIADKVRNTACLDYPSTHFTLIIACDGCTDETASIARVTAMEPENRELNIEVIEFKRNRGKVAVLNDMVSRIDQELIALSDTSALLSIDGLQIAARHFNHAPVGVVAATYRLLTPGSTGESKYWQYQTRILEAEARLGSPIGVHGALYFFRRRLFNRLAADTINDDFVLPMSIVAKGHQAVYETDIIALELEKASDSMDQRRRVRISAGNLQQLLRLPELLNPRLGGIAFAFFSGKALRALMPMLLLMQLLLCGWLALSYDSLMVISAFQIVMVTAAYSLPRVPGIQLPNMTTTLFYLINGYRCGLIGCLRYIAGLERGHWKPVSTQEISS</sequence>
<reference evidence="5" key="1">
    <citation type="submission" date="2020-10" db="EMBL/GenBank/DDBJ databases">
        <title>Bacterium isolated from coastal waters sediment.</title>
        <authorList>
            <person name="Chen R.-J."/>
            <person name="Lu D.-C."/>
            <person name="Zhu K.-L."/>
            <person name="Du Z.-J."/>
        </authorList>
    </citation>
    <scope>NUCLEOTIDE SEQUENCE</scope>
    <source>
        <strain evidence="5">N1Y112</strain>
    </source>
</reference>